<dbReference type="EMBL" id="CAUOFW020007747">
    <property type="protein sequence ID" value="CAK9180524.1"/>
    <property type="molecule type" value="Genomic_DNA"/>
</dbReference>
<keyword evidence="4" id="KW-1185">Reference proteome</keyword>
<dbReference type="Pfam" id="PF14577">
    <property type="entry name" value="SEO_C"/>
    <property type="match status" value="1"/>
</dbReference>
<evidence type="ECO:0000313" key="3">
    <source>
        <dbReference type="EMBL" id="CAK9180524.1"/>
    </source>
</evidence>
<name>A0ABC8UHT3_9AQUA</name>
<dbReference type="PANTHER" id="PTHR33232">
    <property type="entry name" value="PROTEIN SIEVE ELEMENT OCCLUSION B-LIKE"/>
    <property type="match status" value="1"/>
</dbReference>
<dbReference type="AlphaFoldDB" id="A0ABC8UHT3"/>
<evidence type="ECO:0000313" key="4">
    <source>
        <dbReference type="Proteomes" id="UP001642360"/>
    </source>
</evidence>
<accession>A0ABC8UHT3</accession>
<proteinExistence type="predicted"/>
<dbReference type="PANTHER" id="PTHR33232:SF20">
    <property type="entry name" value="PROTEIN SIEVE ELEMENT OCCLUSION B-LIKE"/>
    <property type="match status" value="1"/>
</dbReference>
<dbReference type="Pfam" id="PF14576">
    <property type="entry name" value="SEO_N"/>
    <property type="match status" value="2"/>
</dbReference>
<organism evidence="3 4">
    <name type="scientific">Ilex paraguariensis</name>
    <name type="common">yerba mate</name>
    <dbReference type="NCBI Taxonomy" id="185542"/>
    <lineage>
        <taxon>Eukaryota</taxon>
        <taxon>Viridiplantae</taxon>
        <taxon>Streptophyta</taxon>
        <taxon>Embryophyta</taxon>
        <taxon>Tracheophyta</taxon>
        <taxon>Spermatophyta</taxon>
        <taxon>Magnoliopsida</taxon>
        <taxon>eudicotyledons</taxon>
        <taxon>Gunneridae</taxon>
        <taxon>Pentapetalae</taxon>
        <taxon>asterids</taxon>
        <taxon>campanulids</taxon>
        <taxon>Aquifoliales</taxon>
        <taxon>Aquifoliaceae</taxon>
        <taxon>Ilex</taxon>
    </lineage>
</organism>
<protein>
    <recommendedName>
        <fullName evidence="5">Protein SIEVE ELEMENT OCCLUSION B-like</fullName>
    </recommendedName>
</protein>
<dbReference type="InterPro" id="IPR039299">
    <property type="entry name" value="SEOA"/>
</dbReference>
<reference evidence="3 4" key="1">
    <citation type="submission" date="2024-02" db="EMBL/GenBank/DDBJ databases">
        <authorList>
            <person name="Vignale AGUSTIN F."/>
            <person name="Sosa J E."/>
            <person name="Modenutti C."/>
        </authorList>
    </citation>
    <scope>NUCLEOTIDE SEQUENCE [LARGE SCALE GENOMIC DNA]</scope>
</reference>
<evidence type="ECO:0008006" key="5">
    <source>
        <dbReference type="Google" id="ProtNLM"/>
    </source>
</evidence>
<dbReference type="InterPro" id="IPR027942">
    <property type="entry name" value="SEO_N"/>
</dbReference>
<evidence type="ECO:0000259" key="1">
    <source>
        <dbReference type="Pfam" id="PF14576"/>
    </source>
</evidence>
<feature type="domain" description="Sieve element occlusion N-terminal" evidence="1">
    <location>
        <begin position="124"/>
        <end position="413"/>
    </location>
</feature>
<gene>
    <name evidence="3" type="ORF">ILEXP_LOCUS50532</name>
</gene>
<dbReference type="InterPro" id="IPR027944">
    <property type="entry name" value="SEO_C"/>
</dbReference>
<feature type="domain" description="Sieve element occlusion C-terminal" evidence="2">
    <location>
        <begin position="581"/>
        <end position="813"/>
    </location>
</feature>
<evidence type="ECO:0000259" key="2">
    <source>
        <dbReference type="Pfam" id="PF14577"/>
    </source>
</evidence>
<comment type="caution">
    <text evidence="3">The sequence shown here is derived from an EMBL/GenBank/DDBJ whole genome shotgun (WGS) entry which is preliminary data.</text>
</comment>
<feature type="domain" description="Sieve element occlusion N-terminal" evidence="1">
    <location>
        <begin position="26"/>
        <end position="102"/>
    </location>
</feature>
<sequence length="815" mass="92585">MATVVVPPRMQPTRLGRGDRNVFTMSDDTPAMKQILETHAPDGRDSGFDVKPLFQIVEDIIHHSTSTVPWITHVTREHLGGLEDRATQNGFSEMLQLLAHPIIVPPRMQPTRLGRGDRNVFTMSDDTPAMKQILETHAPDGRDSGFDVKPLFQIVEDIIHHSTSTVPWITHVTREHLGGLEDRATQNGFNEMLQLLAHPISTVSCEISCKCSGGSDGHSTTKSICVTLSGYSWDAKVVIALAAFAVIYGEFWLVAQLYLSSPLAKSVAYLKQLPETLERVDLLKPKLESLIKLIGAMLDVTTCILRFKELPLQYITSNTPAMATANAHIPAAVYWTMRSIVACASQIMNVISMGPEYISLSTEVGWELSTLEHKLKNILELLQNQLDLCNKHIGETRSEETYQTIVRVMSTSHIDNQKVLKILIYGNDDQPPLHYGTEKRLVGVEELRKKVVLLFISDLDLNLDEELWLLQSIYEEKIAQPSHPESQYEIVWLPIVEFDRTKPLDEEKVHQFHSLKSTMKWYTITHPSLIDPAVIRYTKEVWRFTKKPLLVALDQQGKMVNQNAIHMIYIWGSLAYPFTSSKEAALWEGVGSWNFSVLADNIDRALLDWITQDKFICMYGGEDIMWIRKFIEAARIVAQAANIHLELIYVGKNNLKEKVRKNNVMIVDEKLGAVIELGFVSFFWARLNSMWHSKLQLKAGDSENDPIVQEIKTILSYDSGEQGWAVISRGTVEMTRAKGDIFLQAMLEYNNWITEVAELGFVHTIDKYLRDKLHPKHHCTRLILPSLTGDIPERVVCAECRRPMEKFIMYRCCVD</sequence>
<dbReference type="Proteomes" id="UP001642360">
    <property type="component" value="Unassembled WGS sequence"/>
</dbReference>